<keyword evidence="1" id="KW-0472">Membrane</keyword>
<evidence type="ECO:0000313" key="3">
    <source>
        <dbReference type="Proteomes" id="UP000243217"/>
    </source>
</evidence>
<comment type="caution">
    <text evidence="2">The sequence shown here is derived from an EMBL/GenBank/DDBJ whole genome shotgun (WGS) entry which is preliminary data.</text>
</comment>
<dbReference type="Pfam" id="PF03694">
    <property type="entry name" value="Erg28"/>
    <property type="match status" value="1"/>
</dbReference>
<dbReference type="OrthoDB" id="6485510at2759"/>
<accession>A0A1V9ZQK0</accession>
<proteinExistence type="predicted"/>
<sequence length="142" mass="16157">MLKYYLVLAGLLEIISFLRLLATNVPFEQLLPTVDDSVFDTVPVVRRLYGVYVLTLGILRLTTARDMRNRSLFGVLAITHVLETLFSFGEVFVFQGLSIGDLVMEKHILKGVMLVVLNAQMIFMIIGYFWYCGGKDTMKKNK</sequence>
<evidence type="ECO:0008006" key="4">
    <source>
        <dbReference type="Google" id="ProtNLM"/>
    </source>
</evidence>
<feature type="transmembrane region" description="Helical" evidence="1">
    <location>
        <begin position="75"/>
        <end position="99"/>
    </location>
</feature>
<dbReference type="EMBL" id="JNBS01001718">
    <property type="protein sequence ID" value="OQS00312.1"/>
    <property type="molecule type" value="Genomic_DNA"/>
</dbReference>
<evidence type="ECO:0000313" key="2">
    <source>
        <dbReference type="EMBL" id="OQS00312.1"/>
    </source>
</evidence>
<dbReference type="GO" id="GO:0016020">
    <property type="term" value="C:membrane"/>
    <property type="evidence" value="ECO:0007669"/>
    <property type="project" value="InterPro"/>
</dbReference>
<gene>
    <name evidence="2" type="ORF">THRCLA_21704</name>
</gene>
<feature type="transmembrane region" description="Helical" evidence="1">
    <location>
        <begin position="111"/>
        <end position="132"/>
    </location>
</feature>
<keyword evidence="3" id="KW-1185">Reference proteome</keyword>
<dbReference type="Proteomes" id="UP000243217">
    <property type="component" value="Unassembled WGS sequence"/>
</dbReference>
<keyword evidence="1" id="KW-0812">Transmembrane</keyword>
<reference evidence="2 3" key="1">
    <citation type="journal article" date="2014" name="Genome Biol. Evol.">
        <title>The secreted proteins of Achlya hypogyna and Thraustotheca clavata identify the ancestral oomycete secretome and reveal gene acquisitions by horizontal gene transfer.</title>
        <authorList>
            <person name="Misner I."/>
            <person name="Blouin N."/>
            <person name="Leonard G."/>
            <person name="Richards T.A."/>
            <person name="Lane C.E."/>
        </authorList>
    </citation>
    <scope>NUCLEOTIDE SEQUENCE [LARGE SCALE GENOMIC DNA]</scope>
    <source>
        <strain evidence="2 3">ATCC 34112</strain>
    </source>
</reference>
<organism evidence="2 3">
    <name type="scientific">Thraustotheca clavata</name>
    <dbReference type="NCBI Taxonomy" id="74557"/>
    <lineage>
        <taxon>Eukaryota</taxon>
        <taxon>Sar</taxon>
        <taxon>Stramenopiles</taxon>
        <taxon>Oomycota</taxon>
        <taxon>Saprolegniomycetes</taxon>
        <taxon>Saprolegniales</taxon>
        <taxon>Achlyaceae</taxon>
        <taxon>Thraustotheca</taxon>
    </lineage>
</organism>
<evidence type="ECO:0000256" key="1">
    <source>
        <dbReference type="SAM" id="Phobius"/>
    </source>
</evidence>
<protein>
    <recommendedName>
        <fullName evidence="4">Transmembrane protein</fullName>
    </recommendedName>
</protein>
<dbReference type="AlphaFoldDB" id="A0A1V9ZQK0"/>
<name>A0A1V9ZQK0_9STRA</name>
<feature type="transmembrane region" description="Helical" evidence="1">
    <location>
        <begin position="46"/>
        <end position="63"/>
    </location>
</feature>
<keyword evidence="1" id="KW-1133">Transmembrane helix</keyword>
<dbReference type="InterPro" id="IPR005352">
    <property type="entry name" value="Erg28"/>
</dbReference>